<proteinExistence type="inferred from homology"/>
<feature type="active site" description="Nucleophile" evidence="3">
    <location>
        <position position="118"/>
    </location>
</feature>
<evidence type="ECO:0000313" key="5">
    <source>
        <dbReference type="EMBL" id="KFC81597.1"/>
    </source>
</evidence>
<dbReference type="RefSeq" id="WP_034496101.1">
    <property type="nucleotide sequence ID" value="NZ_JMPI01000030.1"/>
</dbReference>
<protein>
    <submittedName>
        <fullName evidence="5">Unsaturated glucuronyl hydrolase</fullName>
        <ecNumber evidence="5">3.2.1.-</ecNumber>
    </submittedName>
</protein>
<evidence type="ECO:0000256" key="3">
    <source>
        <dbReference type="PIRSR" id="PIRSR610905-1"/>
    </source>
</evidence>
<comment type="similarity">
    <text evidence="2">Belongs to the glycosyl hydrolase 88 family.</text>
</comment>
<keyword evidence="1 5" id="KW-0378">Hydrolase</keyword>
<dbReference type="STRING" id="1006004.GBAG_2382"/>
<dbReference type="Proteomes" id="UP000028653">
    <property type="component" value="Unassembled WGS sequence"/>
</dbReference>
<dbReference type="AlphaFoldDB" id="A0A085GD02"/>
<name>A0A085GD02_9ENTR</name>
<evidence type="ECO:0000256" key="2">
    <source>
        <dbReference type="ARBA" id="ARBA00038358"/>
    </source>
</evidence>
<feature type="binding site" evidence="4">
    <location>
        <position position="237"/>
    </location>
    <ligand>
        <name>substrate</name>
    </ligand>
</feature>
<keyword evidence="6" id="KW-1185">Reference proteome</keyword>
<dbReference type="Gene3D" id="1.50.10.10">
    <property type="match status" value="1"/>
</dbReference>
<dbReference type="InterPro" id="IPR008928">
    <property type="entry name" value="6-hairpin_glycosidase_sf"/>
</dbReference>
<dbReference type="GO" id="GO:0052757">
    <property type="term" value="F:chondroitin hydrolase activity"/>
    <property type="evidence" value="ECO:0007669"/>
    <property type="project" value="TreeGrafter"/>
</dbReference>
<dbReference type="GO" id="GO:0000272">
    <property type="term" value="P:polysaccharide catabolic process"/>
    <property type="evidence" value="ECO:0007669"/>
    <property type="project" value="TreeGrafter"/>
</dbReference>
<feature type="binding site" evidence="4">
    <location>
        <position position="255"/>
    </location>
    <ligand>
        <name>substrate</name>
    </ligand>
</feature>
<dbReference type="SUPFAM" id="SSF48208">
    <property type="entry name" value="Six-hairpin glycosidases"/>
    <property type="match status" value="1"/>
</dbReference>
<feature type="binding site" evidence="4">
    <location>
        <position position="371"/>
    </location>
    <ligand>
        <name>substrate</name>
    </ligand>
</feature>
<sequence length="401" mass="45737">MTRSVVTEKVVTEPLRPIELHQVDRLALKHKLDKALQSVTKKLDKTIVLVGDKFPNEACEGGKWKPAENNEWTTSFWPGQLWLAWEMTGEDKYRQAAERYLPSFAERLDQRIETATHDLGFLYTLSCVNAWRLTGNETARQTALQAADILMERFNPVAKIIQAWGDLNDPEQQGRMIIDCNMNLPLLYWASQQTGDARYAEAATAHAEQAAKYIVRPDASTFHTYYMNVETGEPRFGNTHQGYSDSSCWSRGQAWGIYGFLLTYLYTGDKSMVDLTRSLAHYFINRLPEDDVCHWDLALLGTDAVRDSSAAAITACGLLELVKVLPVLDEHRAHYEEMALRIIQSLTDNYLARDDEPCEGLLKHSVYHMASGKGVDECCSWGDYFYLEALARVRQVWSLYW</sequence>
<dbReference type="InterPro" id="IPR012341">
    <property type="entry name" value="6hp_glycosidase-like_sf"/>
</dbReference>
<dbReference type="EC" id="3.2.1.-" evidence="5"/>
<dbReference type="OrthoDB" id="428577at2"/>
<dbReference type="Pfam" id="PF07470">
    <property type="entry name" value="Glyco_hydro_88"/>
    <property type="match status" value="1"/>
</dbReference>
<dbReference type="PANTHER" id="PTHR36845:SF1">
    <property type="entry name" value="HYDROLASE, PUTATIVE (AFU_ORTHOLOGUE AFUA_7G05090)-RELATED"/>
    <property type="match status" value="1"/>
</dbReference>
<feature type="binding site" evidence="4">
    <location>
        <position position="251"/>
    </location>
    <ligand>
        <name>substrate</name>
    </ligand>
</feature>
<feature type="active site" description="Proton donor" evidence="3">
    <location>
        <position position="179"/>
    </location>
</feature>
<dbReference type="EMBL" id="JMPI01000030">
    <property type="protein sequence ID" value="KFC81597.1"/>
    <property type="molecule type" value="Genomic_DNA"/>
</dbReference>
<feature type="binding site" evidence="4">
    <location>
        <position position="239"/>
    </location>
    <ligand>
        <name>substrate</name>
    </ligand>
</feature>
<feature type="binding site" evidence="4">
    <location>
        <position position="118"/>
    </location>
    <ligand>
        <name>substrate</name>
    </ligand>
</feature>
<dbReference type="InterPro" id="IPR010905">
    <property type="entry name" value="Glyco_hydro_88"/>
</dbReference>
<reference evidence="5 6" key="1">
    <citation type="submission" date="2014-05" db="EMBL/GenBank/DDBJ databases">
        <title>ATOL: Assembling a taxonomically balanced genome-scale reconstruction of the evolutionary history of the Enterobacteriaceae.</title>
        <authorList>
            <person name="Plunkett G.III."/>
            <person name="Neeno-Eckwall E.C."/>
            <person name="Glasner J.D."/>
            <person name="Perna N.T."/>
        </authorList>
    </citation>
    <scope>NUCLEOTIDE SEQUENCE [LARGE SCALE GENOMIC DNA]</scope>
    <source>
        <strain evidence="5 6">ATCC 33320</strain>
    </source>
</reference>
<accession>A0A085GD02</accession>
<dbReference type="PANTHER" id="PTHR36845">
    <property type="entry name" value="HYDROLASE, PUTATIVE (AFU_ORTHOLOGUE AFUA_7G05090)-RELATED"/>
    <property type="match status" value="1"/>
</dbReference>
<dbReference type="InterPro" id="IPR052369">
    <property type="entry name" value="UG_Glycosaminoglycan_Hydrolase"/>
</dbReference>
<comment type="caution">
    <text evidence="5">The sequence shown here is derived from an EMBL/GenBank/DDBJ whole genome shotgun (WGS) entry which is preliminary data.</text>
</comment>
<dbReference type="eggNOG" id="COG4225">
    <property type="taxonomic scope" value="Bacteria"/>
</dbReference>
<organism evidence="5 6">
    <name type="scientific">Buttiauxella agrestis ATCC 33320</name>
    <dbReference type="NCBI Taxonomy" id="1006004"/>
    <lineage>
        <taxon>Bacteria</taxon>
        <taxon>Pseudomonadati</taxon>
        <taxon>Pseudomonadota</taxon>
        <taxon>Gammaproteobacteria</taxon>
        <taxon>Enterobacterales</taxon>
        <taxon>Enterobacteriaceae</taxon>
        <taxon>Buttiauxella</taxon>
    </lineage>
</organism>
<gene>
    <name evidence="5" type="primary">ugl</name>
    <name evidence="5" type="ORF">GBAG_2382</name>
</gene>
<feature type="binding site" evidence="4">
    <location>
        <position position="179"/>
    </location>
    <ligand>
        <name>substrate</name>
    </ligand>
</feature>
<keyword evidence="5" id="KW-0326">Glycosidase</keyword>
<evidence type="ECO:0000256" key="1">
    <source>
        <dbReference type="ARBA" id="ARBA00022801"/>
    </source>
</evidence>
<evidence type="ECO:0000256" key="4">
    <source>
        <dbReference type="PIRSR" id="PIRSR610905-2"/>
    </source>
</evidence>
<evidence type="ECO:0000313" key="6">
    <source>
        <dbReference type="Proteomes" id="UP000028653"/>
    </source>
</evidence>